<dbReference type="Gene3D" id="1.10.287.560">
    <property type="entry name" value="Histidine kinase CheA-like, homodimeric domain"/>
    <property type="match status" value="1"/>
</dbReference>
<dbReference type="SUPFAM" id="SSF55874">
    <property type="entry name" value="ATPase domain of HSP90 chaperone/DNA topoisomerase II/histidine kinase"/>
    <property type="match status" value="1"/>
</dbReference>
<dbReference type="GO" id="GO:0000155">
    <property type="term" value="F:phosphorelay sensor kinase activity"/>
    <property type="evidence" value="ECO:0007669"/>
    <property type="project" value="InterPro"/>
</dbReference>
<dbReference type="InterPro" id="IPR002545">
    <property type="entry name" value="CheW-lke_dom"/>
</dbReference>
<evidence type="ECO:0000256" key="3">
    <source>
        <dbReference type="ARBA" id="ARBA00021495"/>
    </source>
</evidence>
<dbReference type="FunFam" id="3.30.565.10:FF:000016">
    <property type="entry name" value="Chemotaxis protein CheA, putative"/>
    <property type="match status" value="1"/>
</dbReference>
<feature type="domain" description="CheW-like" evidence="15">
    <location>
        <begin position="596"/>
        <end position="731"/>
    </location>
</feature>
<keyword evidence="8" id="KW-0418">Kinase</keyword>
<dbReference type="InterPro" id="IPR037257">
    <property type="entry name" value="T2SS_E_N_sf"/>
</dbReference>
<keyword evidence="4" id="KW-0145">Chemotaxis</keyword>
<evidence type="ECO:0000256" key="5">
    <source>
        <dbReference type="ARBA" id="ARBA00022553"/>
    </source>
</evidence>
<dbReference type="PROSITE" id="PS50109">
    <property type="entry name" value="HIS_KIN"/>
    <property type="match status" value="1"/>
</dbReference>
<dbReference type="SMART" id="SM01231">
    <property type="entry name" value="H-kinase_dim"/>
    <property type="match status" value="1"/>
</dbReference>
<name>A0A5Q4VJ93_9BACT</name>
<feature type="domain" description="HPt" evidence="16">
    <location>
        <begin position="145"/>
        <end position="249"/>
    </location>
</feature>
<dbReference type="PROSITE" id="PS50894">
    <property type="entry name" value="HPT"/>
    <property type="match status" value="1"/>
</dbReference>
<organism evidence="17 18">
    <name type="scientific">Desulfobotulus mexicanus</name>
    <dbReference type="NCBI Taxonomy" id="2586642"/>
    <lineage>
        <taxon>Bacteria</taxon>
        <taxon>Pseudomonadati</taxon>
        <taxon>Thermodesulfobacteriota</taxon>
        <taxon>Desulfobacteria</taxon>
        <taxon>Desulfobacterales</taxon>
        <taxon>Desulfobacteraceae</taxon>
        <taxon>Desulfobotulus</taxon>
    </lineage>
</organism>
<dbReference type="EMBL" id="VDMB01000001">
    <property type="protein sequence ID" value="TYT76332.1"/>
    <property type="molecule type" value="Genomic_DNA"/>
</dbReference>
<evidence type="ECO:0000256" key="4">
    <source>
        <dbReference type="ARBA" id="ARBA00022500"/>
    </source>
</evidence>
<dbReference type="InterPro" id="IPR036097">
    <property type="entry name" value="HisK_dim/P_sf"/>
</dbReference>
<keyword evidence="6" id="KW-0808">Transferase</keyword>
<keyword evidence="5 12" id="KW-0597">Phosphoprotein</keyword>
<dbReference type="SMART" id="SM00260">
    <property type="entry name" value="CheW"/>
    <property type="match status" value="1"/>
</dbReference>
<evidence type="ECO:0000313" key="17">
    <source>
        <dbReference type="EMBL" id="TYT76332.1"/>
    </source>
</evidence>
<evidence type="ECO:0000259" key="16">
    <source>
        <dbReference type="PROSITE" id="PS50894"/>
    </source>
</evidence>
<dbReference type="EC" id="2.7.13.3" evidence="2"/>
<evidence type="ECO:0000313" key="18">
    <source>
        <dbReference type="Proteomes" id="UP000321899"/>
    </source>
</evidence>
<evidence type="ECO:0000256" key="1">
    <source>
        <dbReference type="ARBA" id="ARBA00000085"/>
    </source>
</evidence>
<comment type="function">
    <text evidence="11">Involved in the transmission of sensory signals from the chemoreceptors to the flagellar motors. CheA is autophosphorylated; it can transfer its phosphate group to either CheB or CheY.</text>
</comment>
<dbReference type="RefSeq" id="WP_139445653.1">
    <property type="nucleotide sequence ID" value="NZ_VDMB01000001.1"/>
</dbReference>
<dbReference type="PANTHER" id="PTHR43395">
    <property type="entry name" value="SENSOR HISTIDINE KINASE CHEA"/>
    <property type="match status" value="1"/>
</dbReference>
<dbReference type="InterPro" id="IPR004105">
    <property type="entry name" value="CheA-like_dim"/>
</dbReference>
<dbReference type="Gene3D" id="2.30.30.40">
    <property type="entry name" value="SH3 Domains"/>
    <property type="match status" value="1"/>
</dbReference>
<dbReference type="SUPFAM" id="SSF47384">
    <property type="entry name" value="Homodimeric domain of signal transducing histidine kinase"/>
    <property type="match status" value="1"/>
</dbReference>
<dbReference type="Gene3D" id="1.20.120.160">
    <property type="entry name" value="HPT domain"/>
    <property type="match status" value="1"/>
</dbReference>
<dbReference type="Pfam" id="PF02895">
    <property type="entry name" value="H-kinase_dim"/>
    <property type="match status" value="1"/>
</dbReference>
<keyword evidence="18" id="KW-1185">Reference proteome</keyword>
<dbReference type="CDD" id="cd16916">
    <property type="entry name" value="HATPase_CheA-like"/>
    <property type="match status" value="1"/>
</dbReference>
<dbReference type="SUPFAM" id="SSF160246">
    <property type="entry name" value="EspE N-terminal domain-like"/>
    <property type="match status" value="1"/>
</dbReference>
<evidence type="ECO:0000256" key="7">
    <source>
        <dbReference type="ARBA" id="ARBA00022741"/>
    </source>
</evidence>
<evidence type="ECO:0000259" key="14">
    <source>
        <dbReference type="PROSITE" id="PS50109"/>
    </source>
</evidence>
<dbReference type="SUPFAM" id="SSF50341">
    <property type="entry name" value="CheW-like"/>
    <property type="match status" value="1"/>
</dbReference>
<keyword evidence="7" id="KW-0547">Nucleotide-binding</keyword>
<dbReference type="InterPro" id="IPR036061">
    <property type="entry name" value="CheW-like_dom_sf"/>
</dbReference>
<accession>A0A5Q4VJ93</accession>
<gene>
    <name evidence="17" type="ORF">FIM25_01920</name>
</gene>
<evidence type="ECO:0000256" key="10">
    <source>
        <dbReference type="ARBA" id="ARBA00023012"/>
    </source>
</evidence>
<feature type="region of interest" description="Disordered" evidence="13">
    <location>
        <begin position="112"/>
        <end position="141"/>
    </location>
</feature>
<keyword evidence="10" id="KW-0902">Two-component regulatory system</keyword>
<evidence type="ECO:0000256" key="6">
    <source>
        <dbReference type="ARBA" id="ARBA00022679"/>
    </source>
</evidence>
<dbReference type="SMART" id="SM00387">
    <property type="entry name" value="HATPase_c"/>
    <property type="match status" value="1"/>
</dbReference>
<evidence type="ECO:0000256" key="13">
    <source>
        <dbReference type="SAM" id="MobiDB-lite"/>
    </source>
</evidence>
<feature type="modified residue" description="Phosphohistidine" evidence="12">
    <location>
        <position position="192"/>
    </location>
</feature>
<feature type="domain" description="Histidine kinase" evidence="14">
    <location>
        <begin position="393"/>
        <end position="594"/>
    </location>
</feature>
<dbReference type="InterPro" id="IPR004358">
    <property type="entry name" value="Sig_transdc_His_kin-like_C"/>
</dbReference>
<dbReference type="InterPro" id="IPR036890">
    <property type="entry name" value="HATPase_C_sf"/>
</dbReference>
<dbReference type="Gene3D" id="3.30.565.10">
    <property type="entry name" value="Histidine kinase-like ATPase, C-terminal domain"/>
    <property type="match status" value="1"/>
</dbReference>
<dbReference type="Proteomes" id="UP000321899">
    <property type="component" value="Unassembled WGS sequence"/>
</dbReference>
<evidence type="ECO:0000256" key="12">
    <source>
        <dbReference type="PROSITE-ProRule" id="PRU00110"/>
    </source>
</evidence>
<dbReference type="CDD" id="cd00088">
    <property type="entry name" value="HPT"/>
    <property type="match status" value="1"/>
</dbReference>
<evidence type="ECO:0000256" key="11">
    <source>
        <dbReference type="ARBA" id="ARBA00035100"/>
    </source>
</evidence>
<dbReference type="PROSITE" id="PS50851">
    <property type="entry name" value="CHEW"/>
    <property type="match status" value="1"/>
</dbReference>
<feature type="compositionally biased region" description="Polar residues" evidence="13">
    <location>
        <begin position="114"/>
        <end position="134"/>
    </location>
</feature>
<dbReference type="Pfam" id="PF01627">
    <property type="entry name" value="Hpt"/>
    <property type="match status" value="1"/>
</dbReference>
<protein>
    <recommendedName>
        <fullName evidence="3">Chemotaxis protein CheA</fullName>
        <ecNumber evidence="2">2.7.13.3</ecNumber>
    </recommendedName>
</protein>
<dbReference type="InterPro" id="IPR005467">
    <property type="entry name" value="His_kinase_dom"/>
</dbReference>
<dbReference type="Pfam" id="PF01584">
    <property type="entry name" value="CheW"/>
    <property type="match status" value="1"/>
</dbReference>
<dbReference type="InterPro" id="IPR051315">
    <property type="entry name" value="Bact_Chemotaxis_CheA"/>
</dbReference>
<dbReference type="OrthoDB" id="9803176at2"/>
<evidence type="ECO:0000256" key="8">
    <source>
        <dbReference type="ARBA" id="ARBA00022777"/>
    </source>
</evidence>
<dbReference type="InterPro" id="IPR037006">
    <property type="entry name" value="CheA-like_homodim_sf"/>
</dbReference>
<comment type="catalytic activity">
    <reaction evidence="1">
        <text>ATP + protein L-histidine = ADP + protein N-phospho-L-histidine.</text>
        <dbReference type="EC" id="2.7.13.3"/>
    </reaction>
</comment>
<comment type="caution">
    <text evidence="17">The sequence shown here is derived from an EMBL/GenBank/DDBJ whole genome shotgun (WGS) entry which is preliminary data.</text>
</comment>
<dbReference type="InterPro" id="IPR036641">
    <property type="entry name" value="HPT_dom_sf"/>
</dbReference>
<dbReference type="Pfam" id="PF02518">
    <property type="entry name" value="HATPase_c"/>
    <property type="match status" value="1"/>
</dbReference>
<dbReference type="AlphaFoldDB" id="A0A5Q4VJ93"/>
<dbReference type="PANTHER" id="PTHR43395:SF10">
    <property type="entry name" value="CHEMOTAXIS PROTEIN CHEA"/>
    <property type="match status" value="1"/>
</dbReference>
<sequence>MEKTASGIQAVLDEVALKVVMLEADDIPGLGILLSDLDRLGSSLAASDLPESAGQLLSSVRIFTERLILGEVSDTVPLENSITLLQEMDRASTRGISWDGDISSLVNELKGTLPSDQPQAEETCNKKASLSADTESGGFDGDRSYKDQDLEILADFVVESLESLENIEVRLIDLEEDPGDVKILNDIFRPFHTIKGVSGFLDLFEINRLAHSTENLLDSAREGKLGLSQEFIDLILSSVDTLRELIGCVRGSLSEGGRMKGCGVDIHPLMERMDQYKDSPVSGRLGEILVKRGLVDEQAIEDGLKKQEAYGKPLGEILISEKKVSPKDVVSALRDQKRGRQNGNGKGAALQVKVDTAKLDNLVDLTGELVIAQAMLRQQALDKARDFSQNMGRLGQIVSDIQRLAMGMRMVQIGNTFQKMHRLVRELAKAGGKQVVLEMSGQDTEIDRNVVETLYEPMVHMIRNAVDHGLETPEERLASGKPERGTIFLKAYHKGGSIVIEMSDDGRGLDAERILAKGVERGIVSPDAHPTKQEIFELIFHPGFSTAAAITDVSGRGVGMDVVKRVLETLRGRLDIHSEPKKGTTFVLALPLTMAIIDGMLVRVGRERYIIPAIAILESFRPAKKDVFTVANHGEMVMVRGSLVPLIRLGQICDVPEDRTQPWEALVVVVENKERRRALLLDELLSKEEFVIKSMGETFCKLGFLAGAAILGDGCVGLILDMAGLFDMTENLVPTEMKSRNSEMITEGQEEGR</sequence>
<dbReference type="GO" id="GO:0006935">
    <property type="term" value="P:chemotaxis"/>
    <property type="evidence" value="ECO:0007669"/>
    <property type="project" value="InterPro"/>
</dbReference>
<reference evidence="17 18" key="1">
    <citation type="submission" date="2019-06" db="EMBL/GenBank/DDBJ databases">
        <title>Desulfobotulus mexicanus sp. nov., a novel sulfate-reducing bacterium isolated from the sediment of an alkaline crater lake in Mexico.</title>
        <authorList>
            <person name="Hirschler-Rea A."/>
        </authorList>
    </citation>
    <scope>NUCLEOTIDE SEQUENCE [LARGE SCALE GENOMIC DNA]</scope>
    <source>
        <strain evidence="17 18">PAR22N</strain>
    </source>
</reference>
<dbReference type="InterPro" id="IPR003594">
    <property type="entry name" value="HATPase_dom"/>
</dbReference>
<evidence type="ECO:0000259" key="15">
    <source>
        <dbReference type="PROSITE" id="PS50851"/>
    </source>
</evidence>
<dbReference type="SMART" id="SM00073">
    <property type="entry name" value="HPT"/>
    <property type="match status" value="1"/>
</dbReference>
<dbReference type="SUPFAM" id="SSF47226">
    <property type="entry name" value="Histidine-containing phosphotransfer domain, HPT domain"/>
    <property type="match status" value="1"/>
</dbReference>
<keyword evidence="9" id="KW-0067">ATP-binding</keyword>
<dbReference type="GO" id="GO:0005737">
    <property type="term" value="C:cytoplasm"/>
    <property type="evidence" value="ECO:0007669"/>
    <property type="project" value="InterPro"/>
</dbReference>
<dbReference type="InterPro" id="IPR008207">
    <property type="entry name" value="Sig_transdc_His_kin_Hpt_dom"/>
</dbReference>
<dbReference type="PRINTS" id="PR00344">
    <property type="entry name" value="BCTRLSENSOR"/>
</dbReference>
<dbReference type="CDD" id="cd00731">
    <property type="entry name" value="CheA_reg"/>
    <property type="match status" value="1"/>
</dbReference>
<evidence type="ECO:0000256" key="9">
    <source>
        <dbReference type="ARBA" id="ARBA00022840"/>
    </source>
</evidence>
<proteinExistence type="predicted"/>
<evidence type="ECO:0000256" key="2">
    <source>
        <dbReference type="ARBA" id="ARBA00012438"/>
    </source>
</evidence>